<reference evidence="2 3" key="1">
    <citation type="journal article" date="2016" name="Nat. Commun.">
        <title>Thousands of microbial genomes shed light on interconnected biogeochemical processes in an aquifer system.</title>
        <authorList>
            <person name="Anantharaman K."/>
            <person name="Brown C.T."/>
            <person name="Hug L.A."/>
            <person name="Sharon I."/>
            <person name="Castelle C.J."/>
            <person name="Probst A.J."/>
            <person name="Thomas B.C."/>
            <person name="Singh A."/>
            <person name="Wilkins M.J."/>
            <person name="Karaoz U."/>
            <person name="Brodie E.L."/>
            <person name="Williams K.H."/>
            <person name="Hubbard S.S."/>
            <person name="Banfield J.F."/>
        </authorList>
    </citation>
    <scope>NUCLEOTIDE SEQUENCE [LARGE SCALE GENOMIC DNA]</scope>
</reference>
<comment type="caution">
    <text evidence="2">The sequence shown here is derived from an EMBL/GenBank/DDBJ whole genome shotgun (WGS) entry which is preliminary data.</text>
</comment>
<gene>
    <name evidence="2" type="ORF">A2Z33_03105</name>
</gene>
<keyword evidence="1" id="KW-0472">Membrane</keyword>
<dbReference type="Proteomes" id="UP000178448">
    <property type="component" value="Unassembled WGS sequence"/>
</dbReference>
<dbReference type="STRING" id="1798374.A2Z33_03105"/>
<feature type="transmembrane region" description="Helical" evidence="1">
    <location>
        <begin position="88"/>
        <end position="108"/>
    </location>
</feature>
<organism evidence="2 3">
    <name type="scientific">Candidatus Gottesmanbacteria bacterium RBG_16_52_11</name>
    <dbReference type="NCBI Taxonomy" id="1798374"/>
    <lineage>
        <taxon>Bacteria</taxon>
        <taxon>Candidatus Gottesmaniibacteriota</taxon>
    </lineage>
</organism>
<evidence type="ECO:0000256" key="1">
    <source>
        <dbReference type="SAM" id="Phobius"/>
    </source>
</evidence>
<evidence type="ECO:0000313" key="3">
    <source>
        <dbReference type="Proteomes" id="UP000178448"/>
    </source>
</evidence>
<feature type="transmembrane region" description="Helical" evidence="1">
    <location>
        <begin position="120"/>
        <end position="140"/>
    </location>
</feature>
<keyword evidence="1" id="KW-1133">Transmembrane helix</keyword>
<evidence type="ECO:0008006" key="4">
    <source>
        <dbReference type="Google" id="ProtNLM"/>
    </source>
</evidence>
<accession>A0A1F5YVJ1</accession>
<dbReference type="EMBL" id="MFJD01000004">
    <property type="protein sequence ID" value="OGG04126.1"/>
    <property type="molecule type" value="Genomic_DNA"/>
</dbReference>
<evidence type="ECO:0000313" key="2">
    <source>
        <dbReference type="EMBL" id="OGG04126.1"/>
    </source>
</evidence>
<name>A0A1F5YVJ1_9BACT</name>
<dbReference type="AlphaFoldDB" id="A0A1F5YVJ1"/>
<keyword evidence="1" id="KW-0812">Transmembrane</keyword>
<proteinExistence type="predicted"/>
<protein>
    <recommendedName>
        <fullName evidence="4">Polymerase nucleotidyl transferase domain-containing protein</fullName>
    </recommendedName>
</protein>
<sequence>MNSKMRQAVIATLSYADVFDYPLTRDEIALWIIGRPIPEKILSVLLPEKDIQSGRRALYHLSGRQRIVRLRSERQSVSRMKRGEAYRVAGWLVRLPTVLLVGITGGLAMNNARPEDDIDLIIIARQGTVWTTRILVTLMVELVARRRRPADTDVADKICLNMFLSEDFLAMPSSDRDLYGAHEVLQLQPLATRGRVYRRFLDINSWVSGLLPVAWSVLRVRTSSVNGTHSASAGIAGSLFIPVARALETIARTLQQRYMRNRLTTEIVNDSTIRFHPHDARRFVRRELMKRLRRYSIPLDKSLMGL</sequence>